<evidence type="ECO:0000313" key="2">
    <source>
        <dbReference type="EMBL" id="OSS53545.1"/>
    </source>
</evidence>
<reference evidence="2 3" key="1">
    <citation type="journal article" date="2017" name="Genome Announc.">
        <title>Genome sequence of the saprophytic ascomycete Epicoccum nigrum ICMP 19927 strain isolated from New Zealand.</title>
        <authorList>
            <person name="Fokin M."/>
            <person name="Fleetwood D."/>
            <person name="Weir B.S."/>
            <person name="Villas-Boas S.G."/>
        </authorList>
    </citation>
    <scope>NUCLEOTIDE SEQUENCE [LARGE SCALE GENOMIC DNA]</scope>
    <source>
        <strain evidence="2 3">ICMP 19927</strain>
    </source>
</reference>
<evidence type="ECO:0008006" key="4">
    <source>
        <dbReference type="Google" id="ProtNLM"/>
    </source>
</evidence>
<feature type="region of interest" description="Disordered" evidence="1">
    <location>
        <begin position="1"/>
        <end position="22"/>
    </location>
</feature>
<protein>
    <recommendedName>
        <fullName evidence="4">N-acetyltransferase domain-containing protein</fullName>
    </recommendedName>
</protein>
<name>A0A1Y2MBP6_EPING</name>
<evidence type="ECO:0000313" key="3">
    <source>
        <dbReference type="Proteomes" id="UP000193240"/>
    </source>
</evidence>
<proteinExistence type="predicted"/>
<dbReference type="InParanoid" id="A0A1Y2MBP6"/>
<dbReference type="Proteomes" id="UP000193240">
    <property type="component" value="Unassembled WGS sequence"/>
</dbReference>
<sequence>MASSRLQNTKTPNPANPSSLPPRYEIRQLEPKHVEWAAAIVSHSNSFYSSVWPALYPWHNGHDAIQLGLDAGYLVSHQINSGLSFGVFDTQYVFAHEESKKTDGALYWDKSEPSIQEEQGLEAEAQRLLKQMDFPLVSVALSYDASSPLDMDKMQPLLAALPHFGTIYHNLEERDARDPETWKAKGPGEVLMRNATSTRRDYEGQGLMGGLARWLMREADAKGYRGIQIEAIADAVIRVWSKAEKPYQGKIVSEFDTATWRDENGMLAFEPAKQRIAKCYVELKPQRGGT</sequence>
<accession>A0A1Y2MBP6</accession>
<dbReference type="OMA" id="GVFDKEY"/>
<dbReference type="EMBL" id="KZ107838">
    <property type="protein sequence ID" value="OSS53545.1"/>
    <property type="molecule type" value="Genomic_DNA"/>
</dbReference>
<dbReference type="AlphaFoldDB" id="A0A1Y2MBP6"/>
<gene>
    <name evidence="2" type="ORF">B5807_00163</name>
</gene>
<feature type="compositionally biased region" description="Polar residues" evidence="1">
    <location>
        <begin position="1"/>
        <end position="18"/>
    </location>
</feature>
<keyword evidence="3" id="KW-1185">Reference proteome</keyword>
<evidence type="ECO:0000256" key="1">
    <source>
        <dbReference type="SAM" id="MobiDB-lite"/>
    </source>
</evidence>
<organism evidence="2 3">
    <name type="scientific">Epicoccum nigrum</name>
    <name type="common">Soil fungus</name>
    <name type="synonym">Epicoccum purpurascens</name>
    <dbReference type="NCBI Taxonomy" id="105696"/>
    <lineage>
        <taxon>Eukaryota</taxon>
        <taxon>Fungi</taxon>
        <taxon>Dikarya</taxon>
        <taxon>Ascomycota</taxon>
        <taxon>Pezizomycotina</taxon>
        <taxon>Dothideomycetes</taxon>
        <taxon>Pleosporomycetidae</taxon>
        <taxon>Pleosporales</taxon>
        <taxon>Pleosporineae</taxon>
        <taxon>Didymellaceae</taxon>
        <taxon>Epicoccum</taxon>
    </lineage>
</organism>
<dbReference type="Gene3D" id="3.40.630.30">
    <property type="match status" value="1"/>
</dbReference>